<evidence type="ECO:0000313" key="3">
    <source>
        <dbReference type="EMBL" id="KAL2052760.1"/>
    </source>
</evidence>
<dbReference type="Gene3D" id="3.30.70.80">
    <property type="entry name" value="Peptidase S8 propeptide/proteinase inhibitor I9"/>
    <property type="match status" value="1"/>
</dbReference>
<evidence type="ECO:0000256" key="2">
    <source>
        <dbReference type="SAM" id="SignalP"/>
    </source>
</evidence>
<protein>
    <recommendedName>
        <fullName evidence="5">Inhibitor I9 domain-containing protein</fullName>
    </recommendedName>
</protein>
<evidence type="ECO:0000256" key="1">
    <source>
        <dbReference type="ARBA" id="ARBA00038069"/>
    </source>
</evidence>
<keyword evidence="4" id="KW-1185">Reference proteome</keyword>
<proteinExistence type="inferred from homology"/>
<organism evidence="3 4">
    <name type="scientific">Lepraria finkii</name>
    <dbReference type="NCBI Taxonomy" id="1340010"/>
    <lineage>
        <taxon>Eukaryota</taxon>
        <taxon>Fungi</taxon>
        <taxon>Dikarya</taxon>
        <taxon>Ascomycota</taxon>
        <taxon>Pezizomycotina</taxon>
        <taxon>Lecanoromycetes</taxon>
        <taxon>OSLEUM clade</taxon>
        <taxon>Lecanoromycetidae</taxon>
        <taxon>Lecanorales</taxon>
        <taxon>Lecanorineae</taxon>
        <taxon>Stereocaulaceae</taxon>
        <taxon>Lepraria</taxon>
    </lineage>
</organism>
<evidence type="ECO:0000313" key="4">
    <source>
        <dbReference type="Proteomes" id="UP001590951"/>
    </source>
</evidence>
<dbReference type="InterPro" id="IPR052471">
    <property type="entry name" value="PBI_I9"/>
</dbReference>
<dbReference type="SUPFAM" id="SSF54897">
    <property type="entry name" value="Protease propeptides/inhibitors"/>
    <property type="match status" value="1"/>
</dbReference>
<sequence>MNLFRFLALLSVIVMSVSGLAPRRQVLITYPSDTPQSDLNDYKSAITAAGGEILHEFNLIKGFIVKASTEAIDTIHTLSQKYAPTIEDDQTMTTQEQGH</sequence>
<feature type="chain" id="PRO_5045241717" description="Inhibitor I9 domain-containing protein" evidence="2">
    <location>
        <begin position="20"/>
        <end position="99"/>
    </location>
</feature>
<keyword evidence="2" id="KW-0732">Signal</keyword>
<feature type="signal peptide" evidence="2">
    <location>
        <begin position="1"/>
        <end position="19"/>
    </location>
</feature>
<dbReference type="Proteomes" id="UP001590951">
    <property type="component" value="Unassembled WGS sequence"/>
</dbReference>
<dbReference type="PANTHER" id="PTHR28288:SF1">
    <property type="entry name" value="INHIBITOR I9 DOMAIN-CONTAINING PROTEIN"/>
    <property type="match status" value="1"/>
</dbReference>
<reference evidence="3 4" key="1">
    <citation type="submission" date="2024-09" db="EMBL/GenBank/DDBJ databases">
        <title>Rethinking Asexuality: The Enigmatic Case of Functional Sexual Genes in Lepraria (Stereocaulaceae).</title>
        <authorList>
            <person name="Doellman M."/>
            <person name="Sun Y."/>
            <person name="Barcenas-Pena A."/>
            <person name="Lumbsch H.T."/>
            <person name="Grewe F."/>
        </authorList>
    </citation>
    <scope>NUCLEOTIDE SEQUENCE [LARGE SCALE GENOMIC DNA]</scope>
    <source>
        <strain evidence="3 4">Grewe 0041</strain>
    </source>
</reference>
<comment type="similarity">
    <text evidence="1">Belongs to the protease inhibitor I9 family.</text>
</comment>
<gene>
    <name evidence="3" type="ORF">ABVK25_007000</name>
</gene>
<evidence type="ECO:0008006" key="5">
    <source>
        <dbReference type="Google" id="ProtNLM"/>
    </source>
</evidence>
<dbReference type="PANTHER" id="PTHR28288">
    <property type="entry name" value="PROTEASE B INHIBITOR 2"/>
    <property type="match status" value="1"/>
</dbReference>
<dbReference type="InterPro" id="IPR037045">
    <property type="entry name" value="S8pro/Inhibitor_I9_sf"/>
</dbReference>
<comment type="caution">
    <text evidence="3">The sequence shown here is derived from an EMBL/GenBank/DDBJ whole genome shotgun (WGS) entry which is preliminary data.</text>
</comment>
<dbReference type="EMBL" id="JBHFEH010000025">
    <property type="protein sequence ID" value="KAL2052760.1"/>
    <property type="molecule type" value="Genomic_DNA"/>
</dbReference>
<accession>A0ABR4B4G8</accession>
<name>A0ABR4B4G8_9LECA</name>